<reference evidence="2" key="1">
    <citation type="submission" date="2020-07" db="EMBL/GenBank/DDBJ databases">
        <title>Huge and variable diversity of episymbiotic CPR bacteria and DPANN archaea in groundwater ecosystems.</title>
        <authorList>
            <person name="He C.Y."/>
            <person name="Keren R."/>
            <person name="Whittaker M."/>
            <person name="Farag I.F."/>
            <person name="Doudna J."/>
            <person name="Cate J.H.D."/>
            <person name="Banfield J.F."/>
        </authorList>
    </citation>
    <scope>NUCLEOTIDE SEQUENCE</scope>
    <source>
        <strain evidence="2">NC_groundwater_1860_Pr3_B-0.1um_51_7</strain>
    </source>
</reference>
<comment type="caution">
    <text evidence="2">The sequence shown here is derived from an EMBL/GenBank/DDBJ whole genome shotgun (WGS) entry which is preliminary data.</text>
</comment>
<dbReference type="InterPro" id="IPR036812">
    <property type="entry name" value="NAD(P)_OxRdtase_dom_sf"/>
</dbReference>
<evidence type="ECO:0000313" key="2">
    <source>
        <dbReference type="EMBL" id="MBI5078451.1"/>
    </source>
</evidence>
<dbReference type="AlphaFoldDB" id="A0A9D6YVL0"/>
<sequence>MHSVPLQNFLSRPLGSAGLDTCALGVAGGYGVPTKSLEEAFERGVNYFYHGSLRRQGMNQAIKNICAKGKRDKLIIAAQDYMRMSKGLVRWSFDRFLAKTGLDYVDVLLLGWHNTDPDRATLETALDLKTRGLIKHIAISGHNRKAFPEFAKSGIYGVFHFRYNAVHNGAETDIFPFLPSTGRPGTVVYTATCWKKLLNASHPANAERKVSASDCYRFVLSNPSVDMVITGPKSAVEMIEALRTLELGPMSSGELEWMRKVGSSIR</sequence>
<dbReference type="SUPFAM" id="SSF51430">
    <property type="entry name" value="NAD(P)-linked oxidoreductase"/>
    <property type="match status" value="1"/>
</dbReference>
<evidence type="ECO:0000313" key="3">
    <source>
        <dbReference type="Proteomes" id="UP000808761"/>
    </source>
</evidence>
<protein>
    <submittedName>
        <fullName evidence="2">Aldo/keto reductase</fullName>
    </submittedName>
</protein>
<name>A0A9D6YVL0_UNCSA</name>
<proteinExistence type="predicted"/>
<dbReference type="Pfam" id="PF00248">
    <property type="entry name" value="Aldo_ket_red"/>
    <property type="match status" value="1"/>
</dbReference>
<gene>
    <name evidence="2" type="ORF">HZB08_00310</name>
</gene>
<evidence type="ECO:0000259" key="1">
    <source>
        <dbReference type="Pfam" id="PF00248"/>
    </source>
</evidence>
<dbReference type="InterPro" id="IPR023210">
    <property type="entry name" value="NADP_OxRdtase_dom"/>
</dbReference>
<feature type="domain" description="NADP-dependent oxidoreductase" evidence="1">
    <location>
        <begin position="37"/>
        <end position="150"/>
    </location>
</feature>
<dbReference type="Gene3D" id="3.20.20.100">
    <property type="entry name" value="NADP-dependent oxidoreductase domain"/>
    <property type="match status" value="1"/>
</dbReference>
<dbReference type="Proteomes" id="UP000808761">
    <property type="component" value="Unassembled WGS sequence"/>
</dbReference>
<dbReference type="EMBL" id="JACRKR010000015">
    <property type="protein sequence ID" value="MBI5078451.1"/>
    <property type="molecule type" value="Genomic_DNA"/>
</dbReference>
<organism evidence="2 3">
    <name type="scientific">Candidatus Saganbacteria bacterium</name>
    <dbReference type="NCBI Taxonomy" id="2575572"/>
    <lineage>
        <taxon>Bacteria</taxon>
        <taxon>Bacillati</taxon>
        <taxon>Saganbacteria</taxon>
    </lineage>
</organism>
<accession>A0A9D6YVL0</accession>